<dbReference type="HOGENOM" id="CLU_3397957_0_0_3"/>
<organism evidence="1 2">
    <name type="scientific">Prochlorococcus marinus (strain MIT 9303)</name>
    <dbReference type="NCBI Taxonomy" id="59922"/>
    <lineage>
        <taxon>Bacteria</taxon>
        <taxon>Bacillati</taxon>
        <taxon>Cyanobacteriota</taxon>
        <taxon>Cyanophyceae</taxon>
        <taxon>Synechococcales</taxon>
        <taxon>Prochlorococcaceae</taxon>
        <taxon>Prochlorococcus</taxon>
    </lineage>
</organism>
<dbReference type="Proteomes" id="UP000002274">
    <property type="component" value="Chromosome"/>
</dbReference>
<gene>
    <name evidence="1" type="ordered locus">P9303_13861</name>
</gene>
<protein>
    <submittedName>
        <fullName evidence="1">Uncharacterized protein</fullName>
    </submittedName>
</protein>
<accession>A2C9H3</accession>
<dbReference type="AlphaFoldDB" id="A2C9H3"/>
<sequence length="34" mass="3779">MIMVVNLFEINIGSLCLIVSDDSVDFVGKANQFF</sequence>
<evidence type="ECO:0000313" key="2">
    <source>
        <dbReference type="Proteomes" id="UP000002274"/>
    </source>
</evidence>
<reference evidence="1 2" key="1">
    <citation type="journal article" date="2007" name="PLoS Genet.">
        <title>Patterns and implications of gene gain and loss in the evolution of Prochlorococcus.</title>
        <authorList>
            <person name="Kettler G.C."/>
            <person name="Martiny A.C."/>
            <person name="Huang K."/>
            <person name="Zucker J."/>
            <person name="Coleman M.L."/>
            <person name="Rodrigue S."/>
            <person name="Chen F."/>
            <person name="Lapidus A."/>
            <person name="Ferriera S."/>
            <person name="Johnson J."/>
            <person name="Steglich C."/>
            <person name="Church G.M."/>
            <person name="Richardson P."/>
            <person name="Chisholm S.W."/>
        </authorList>
    </citation>
    <scope>NUCLEOTIDE SEQUENCE [LARGE SCALE GENOMIC DNA]</scope>
    <source>
        <strain evidence="1 2">MIT 9303</strain>
    </source>
</reference>
<dbReference type="EMBL" id="CP000554">
    <property type="protein sequence ID" value="ABM78133.1"/>
    <property type="molecule type" value="Genomic_DNA"/>
</dbReference>
<dbReference type="STRING" id="59922.P9303_13861"/>
<name>A2C9H3_PROM3</name>
<evidence type="ECO:0000313" key="1">
    <source>
        <dbReference type="EMBL" id="ABM78133.1"/>
    </source>
</evidence>
<dbReference type="KEGG" id="pmf:P9303_13861"/>
<proteinExistence type="predicted"/>